<proteinExistence type="predicted"/>
<dbReference type="EMBL" id="CP046171">
    <property type="protein sequence ID" value="QIS03220.1"/>
    <property type="molecule type" value="Genomic_DNA"/>
</dbReference>
<evidence type="ECO:0000313" key="2">
    <source>
        <dbReference type="EMBL" id="QIS03220.1"/>
    </source>
</evidence>
<accession>A0A6G9XQU6</accession>
<keyword evidence="1" id="KW-0732">Signal</keyword>
<dbReference type="Proteomes" id="UP000501705">
    <property type="component" value="Chromosome"/>
</dbReference>
<reference evidence="2 3" key="1">
    <citation type="journal article" date="2019" name="ACS Chem. Biol.">
        <title>Identification and Mobilization of a Cryptic Antibiotic Biosynthesis Gene Locus from a Human-Pathogenic Nocardia Isolate.</title>
        <authorList>
            <person name="Herisse M."/>
            <person name="Ishida K."/>
            <person name="Porter J.L."/>
            <person name="Howden B."/>
            <person name="Hertweck C."/>
            <person name="Stinear T.P."/>
            <person name="Pidot S.J."/>
        </authorList>
    </citation>
    <scope>NUCLEOTIDE SEQUENCE [LARGE SCALE GENOMIC DNA]</scope>
    <source>
        <strain evidence="2 3">AUSMDU00024985</strain>
    </source>
</reference>
<protein>
    <recommendedName>
        <fullName evidence="4">Peptidase C39-like domain-containing protein</fullName>
    </recommendedName>
</protein>
<evidence type="ECO:0008006" key="4">
    <source>
        <dbReference type="Google" id="ProtNLM"/>
    </source>
</evidence>
<gene>
    <name evidence="2" type="ORF">F5X71_13675</name>
</gene>
<evidence type="ECO:0000313" key="3">
    <source>
        <dbReference type="Proteomes" id="UP000501705"/>
    </source>
</evidence>
<dbReference type="RefSeq" id="WP_167462287.1">
    <property type="nucleotide sequence ID" value="NZ_CP046171.1"/>
</dbReference>
<dbReference type="Pfam" id="PF12385">
    <property type="entry name" value="Peptidase_C70"/>
    <property type="match status" value="1"/>
</dbReference>
<dbReference type="InterPro" id="IPR022118">
    <property type="entry name" value="Peptidase_C70_AvrRpt2"/>
</dbReference>
<organism evidence="2 3">
    <name type="scientific">Nocardia brasiliensis</name>
    <dbReference type="NCBI Taxonomy" id="37326"/>
    <lineage>
        <taxon>Bacteria</taxon>
        <taxon>Bacillati</taxon>
        <taxon>Actinomycetota</taxon>
        <taxon>Actinomycetes</taxon>
        <taxon>Mycobacteriales</taxon>
        <taxon>Nocardiaceae</taxon>
        <taxon>Nocardia</taxon>
    </lineage>
</organism>
<feature type="chain" id="PRO_5026078527" description="Peptidase C39-like domain-containing protein" evidence="1">
    <location>
        <begin position="25"/>
        <end position="216"/>
    </location>
</feature>
<dbReference type="Gene3D" id="3.90.70.10">
    <property type="entry name" value="Cysteine proteinases"/>
    <property type="match status" value="1"/>
</dbReference>
<sequence length="216" mass="22527">MASKWKLLCAPAALCLALAVHASAAADPDAAGWAGGRSFGLVVTPGLPAVPEPRSAVFGAQTLPYLQQTQSAAQWCWAADGSSIATYLHKPISQSQYCALVHGADASGSCPDQQASLEEIAAAFRKIGFGAAVGAPLSMTKVVDEISANRPILTGIAWTAGGGHAQVIYGFDVDAGTITYGDPWPTSRRSVTQALDSYTQNPDWVWFGEDYGIAAR</sequence>
<name>A0A6G9XQU6_NOCBR</name>
<dbReference type="AlphaFoldDB" id="A0A6G9XQU6"/>
<feature type="signal peptide" evidence="1">
    <location>
        <begin position="1"/>
        <end position="24"/>
    </location>
</feature>
<evidence type="ECO:0000256" key="1">
    <source>
        <dbReference type="SAM" id="SignalP"/>
    </source>
</evidence>